<feature type="domain" description="YrdC-like" evidence="1">
    <location>
        <begin position="40"/>
        <end position="225"/>
    </location>
</feature>
<organism evidence="2 3">
    <name type="scientific">Propioniferax innocua</name>
    <dbReference type="NCBI Taxonomy" id="1753"/>
    <lineage>
        <taxon>Bacteria</taxon>
        <taxon>Bacillati</taxon>
        <taxon>Actinomycetota</taxon>
        <taxon>Actinomycetes</taxon>
        <taxon>Propionibacteriales</taxon>
        <taxon>Propionibacteriaceae</taxon>
        <taxon>Propioniferax</taxon>
    </lineage>
</organism>
<dbReference type="Pfam" id="PF01300">
    <property type="entry name" value="Sua5_yciO_yrdC"/>
    <property type="match status" value="1"/>
</dbReference>
<evidence type="ECO:0000313" key="3">
    <source>
        <dbReference type="Proteomes" id="UP000316196"/>
    </source>
</evidence>
<sequence length="232" mass="25198">MSINAPSVSIDEPGYGWRKCGPYHLFMARYFEVHPKDPQPRSIAQVVDIVRSGGLIAYPTDSGYALGCQLGNREGLDRIRSIRDLDDAHHFTLVCREFAQLGQFVHMDNDVFRAVKAATPGAYTFILPGTKEVPKQMLHAKKKTVGVRIPPHRTALALLEALDAPLMSSTLILPGQTDPMHEGWVVNDEIGSQVDAILDSGDAGLEPTTVINLVDGVSVDRVGAGDPSPFQA</sequence>
<keyword evidence="3" id="KW-1185">Reference proteome</keyword>
<evidence type="ECO:0000313" key="2">
    <source>
        <dbReference type="EMBL" id="TQL62408.1"/>
    </source>
</evidence>
<dbReference type="NCBIfam" id="TIGR00057">
    <property type="entry name" value="L-threonylcarbamoyladenylate synthase"/>
    <property type="match status" value="1"/>
</dbReference>
<protein>
    <submittedName>
        <fullName evidence="2">tRNA threonylcarbamoyl adenosine modification protein (Sua5/YciO/YrdC/YwlC family)</fullName>
    </submittedName>
</protein>
<gene>
    <name evidence="2" type="ORF">FB460_0183</name>
</gene>
<dbReference type="PROSITE" id="PS51163">
    <property type="entry name" value="YRDC"/>
    <property type="match status" value="1"/>
</dbReference>
<name>A0A542ZPW8_9ACTN</name>
<dbReference type="Proteomes" id="UP000316196">
    <property type="component" value="Unassembled WGS sequence"/>
</dbReference>
<evidence type="ECO:0000259" key="1">
    <source>
        <dbReference type="PROSITE" id="PS51163"/>
    </source>
</evidence>
<accession>A0A542ZPW8</accession>
<comment type="caution">
    <text evidence="2">The sequence shown here is derived from an EMBL/GenBank/DDBJ whole genome shotgun (WGS) entry which is preliminary data.</text>
</comment>
<dbReference type="AlphaFoldDB" id="A0A542ZPW8"/>
<dbReference type="GO" id="GO:0003725">
    <property type="term" value="F:double-stranded RNA binding"/>
    <property type="evidence" value="ECO:0007669"/>
    <property type="project" value="InterPro"/>
</dbReference>
<dbReference type="InterPro" id="IPR052532">
    <property type="entry name" value="SUA5_domain"/>
</dbReference>
<dbReference type="InterPro" id="IPR006070">
    <property type="entry name" value="Sua5-like_dom"/>
</dbReference>
<dbReference type="InterPro" id="IPR017945">
    <property type="entry name" value="DHBP_synth_RibB-like_a/b_dom"/>
</dbReference>
<reference evidence="2 3" key="1">
    <citation type="submission" date="2019-06" db="EMBL/GenBank/DDBJ databases">
        <title>Sequencing the genomes of 1000 actinobacteria strains.</title>
        <authorList>
            <person name="Klenk H.-P."/>
        </authorList>
    </citation>
    <scope>NUCLEOTIDE SEQUENCE [LARGE SCALE GENOMIC DNA]</scope>
    <source>
        <strain evidence="2 3">DSM 8251</strain>
    </source>
</reference>
<dbReference type="SUPFAM" id="SSF55821">
    <property type="entry name" value="YrdC/RibB"/>
    <property type="match status" value="1"/>
</dbReference>
<dbReference type="Gene3D" id="3.90.870.10">
    <property type="entry name" value="DHBP synthase"/>
    <property type="match status" value="1"/>
</dbReference>
<dbReference type="EMBL" id="VFOR01000001">
    <property type="protein sequence ID" value="TQL62408.1"/>
    <property type="molecule type" value="Genomic_DNA"/>
</dbReference>
<dbReference type="PANTHER" id="PTHR42828">
    <property type="entry name" value="DHBP SYNTHASE RIBB-LIKE ALPHA/BETA DOMAIN-CONTAINING PROTEIN"/>
    <property type="match status" value="1"/>
</dbReference>
<proteinExistence type="predicted"/>
<dbReference type="PANTHER" id="PTHR42828:SF3">
    <property type="entry name" value="THREONYLCARBAMOYL-AMP SYNTHASE"/>
    <property type="match status" value="1"/>
</dbReference>